<dbReference type="SMART" id="SM00186">
    <property type="entry name" value="FBG"/>
    <property type="match status" value="1"/>
</dbReference>
<dbReference type="CDD" id="cd00087">
    <property type="entry name" value="FReD"/>
    <property type="match status" value="1"/>
</dbReference>
<dbReference type="InterPro" id="IPR036056">
    <property type="entry name" value="Fibrinogen-like_C"/>
</dbReference>
<protein>
    <recommendedName>
        <fullName evidence="3">Fibrinogen C-terminal domain-containing protein</fullName>
    </recommendedName>
</protein>
<evidence type="ECO:0000256" key="1">
    <source>
        <dbReference type="ARBA" id="ARBA00023157"/>
    </source>
</evidence>
<keyword evidence="5" id="KW-1185">Reference proteome</keyword>
<gene>
    <name evidence="4" type="ORF">MGAL_10B012818</name>
</gene>
<comment type="caution">
    <text evidence="4">The sequence shown here is derived from an EMBL/GenBank/DDBJ whole genome shotgun (WGS) entry which is preliminary data.</text>
</comment>
<dbReference type="Proteomes" id="UP000596742">
    <property type="component" value="Unassembled WGS sequence"/>
</dbReference>
<dbReference type="SUPFAM" id="SSF56496">
    <property type="entry name" value="Fibrinogen C-terminal domain-like"/>
    <property type="match status" value="1"/>
</dbReference>
<dbReference type="GO" id="GO:0005615">
    <property type="term" value="C:extracellular space"/>
    <property type="evidence" value="ECO:0007669"/>
    <property type="project" value="TreeGrafter"/>
</dbReference>
<dbReference type="EMBL" id="UYJE01003628">
    <property type="protein sequence ID" value="VDI20979.1"/>
    <property type="molecule type" value="Genomic_DNA"/>
</dbReference>
<dbReference type="FunFam" id="3.90.215.10:FF:000001">
    <property type="entry name" value="Tenascin isoform 1"/>
    <property type="match status" value="1"/>
</dbReference>
<evidence type="ECO:0000259" key="3">
    <source>
        <dbReference type="PROSITE" id="PS51406"/>
    </source>
</evidence>
<feature type="chain" id="PRO_5032575756" description="Fibrinogen C-terminal domain-containing protein" evidence="2">
    <location>
        <begin position="25"/>
        <end position="329"/>
    </location>
</feature>
<accession>A0A8B6DJ24</accession>
<dbReference type="InterPro" id="IPR020837">
    <property type="entry name" value="Fibrinogen_CS"/>
</dbReference>
<name>A0A8B6DJ24_MYTGA</name>
<evidence type="ECO:0000313" key="4">
    <source>
        <dbReference type="EMBL" id="VDI20979.1"/>
    </source>
</evidence>
<evidence type="ECO:0000313" key="5">
    <source>
        <dbReference type="Proteomes" id="UP000596742"/>
    </source>
</evidence>
<dbReference type="PANTHER" id="PTHR19143:SF458">
    <property type="entry name" value="FIBRINOGEN C-TERMINAL DOMAIN-CONTAINING PROTEIN-RELATED"/>
    <property type="match status" value="1"/>
</dbReference>
<dbReference type="InterPro" id="IPR014716">
    <property type="entry name" value="Fibrinogen_a/b/g_C_1"/>
</dbReference>
<sequence>MSLNNIVLAVFIVGFCNNLHLCEAGQSCLSCTGIQNQSNCEHVENCKNDEVCFVQKHTTDSGSLLYDLGCAYEQFCRHSVGGIFGRRSEGHHVSCESCCNNTRTCNIDLKCESDHHVIGSTLPRECSDIQGQHPDGVYTIYPDGISPVSVFCDMHTENGKWTVIQRRLNGSVNFEQNWKTYKEGFGYPNGEYWLGNNIIHEITVHNRHELRIDMSDFDGLTKYAKYSVFSVGDEKSEYELTVLGYSGNAGDSFSYHDRKLFSTIDRDKDNSTCAQLYHGGWWYGSCHQSNLNGRYLSGTSPYGEGINWQTWHGYHYSLKSVKMMIRTLH</sequence>
<feature type="domain" description="Fibrinogen C-terminal" evidence="3">
    <location>
        <begin position="117"/>
        <end position="329"/>
    </location>
</feature>
<reference evidence="4" key="1">
    <citation type="submission" date="2018-11" db="EMBL/GenBank/DDBJ databases">
        <authorList>
            <person name="Alioto T."/>
            <person name="Alioto T."/>
        </authorList>
    </citation>
    <scope>NUCLEOTIDE SEQUENCE</scope>
</reference>
<evidence type="ECO:0000256" key="2">
    <source>
        <dbReference type="SAM" id="SignalP"/>
    </source>
</evidence>
<keyword evidence="1" id="KW-1015">Disulfide bond</keyword>
<dbReference type="AlphaFoldDB" id="A0A8B6DJ24"/>
<organism evidence="4 5">
    <name type="scientific">Mytilus galloprovincialis</name>
    <name type="common">Mediterranean mussel</name>
    <dbReference type="NCBI Taxonomy" id="29158"/>
    <lineage>
        <taxon>Eukaryota</taxon>
        <taxon>Metazoa</taxon>
        <taxon>Spiralia</taxon>
        <taxon>Lophotrochozoa</taxon>
        <taxon>Mollusca</taxon>
        <taxon>Bivalvia</taxon>
        <taxon>Autobranchia</taxon>
        <taxon>Pteriomorphia</taxon>
        <taxon>Mytilida</taxon>
        <taxon>Mytiloidea</taxon>
        <taxon>Mytilidae</taxon>
        <taxon>Mytilinae</taxon>
        <taxon>Mytilus</taxon>
    </lineage>
</organism>
<dbReference type="PROSITE" id="PS00514">
    <property type="entry name" value="FIBRINOGEN_C_1"/>
    <property type="match status" value="1"/>
</dbReference>
<keyword evidence="2" id="KW-0732">Signal</keyword>
<dbReference type="NCBIfam" id="NF040941">
    <property type="entry name" value="GGGWT_bact"/>
    <property type="match status" value="1"/>
</dbReference>
<feature type="signal peptide" evidence="2">
    <location>
        <begin position="1"/>
        <end position="24"/>
    </location>
</feature>
<dbReference type="PANTHER" id="PTHR19143">
    <property type="entry name" value="FIBRINOGEN/TENASCIN/ANGIOPOEITIN"/>
    <property type="match status" value="1"/>
</dbReference>
<dbReference type="PROSITE" id="PS51406">
    <property type="entry name" value="FIBRINOGEN_C_2"/>
    <property type="match status" value="1"/>
</dbReference>
<proteinExistence type="predicted"/>
<dbReference type="InterPro" id="IPR050373">
    <property type="entry name" value="Fibrinogen_C-term_domain"/>
</dbReference>
<dbReference type="OrthoDB" id="6121324at2759"/>
<dbReference type="InterPro" id="IPR002181">
    <property type="entry name" value="Fibrinogen_a/b/g_C_dom"/>
</dbReference>
<dbReference type="Pfam" id="PF00147">
    <property type="entry name" value="Fibrinogen_C"/>
    <property type="match status" value="1"/>
</dbReference>
<dbReference type="Gene3D" id="3.90.215.10">
    <property type="entry name" value="Gamma Fibrinogen, chain A, domain 1"/>
    <property type="match status" value="1"/>
</dbReference>